<keyword evidence="6 7" id="KW-0472">Membrane</keyword>
<dbReference type="GO" id="GO:0055085">
    <property type="term" value="P:transmembrane transport"/>
    <property type="evidence" value="ECO:0007669"/>
    <property type="project" value="InterPro"/>
</dbReference>
<proteinExistence type="inferred from homology"/>
<feature type="transmembrane region" description="Helical" evidence="7">
    <location>
        <begin position="177"/>
        <end position="198"/>
    </location>
</feature>
<protein>
    <submittedName>
        <fullName evidence="9">ABC transporter permease</fullName>
    </submittedName>
</protein>
<organism evidence="9">
    <name type="scientific">Caldilineaceae bacterium SB0661_bin_32</name>
    <dbReference type="NCBI Taxonomy" id="2605255"/>
    <lineage>
        <taxon>Bacteria</taxon>
        <taxon>Bacillati</taxon>
        <taxon>Chloroflexota</taxon>
        <taxon>Caldilineae</taxon>
        <taxon>Caldilineales</taxon>
        <taxon>Caldilineaceae</taxon>
    </lineage>
</organism>
<comment type="subcellular location">
    <subcellularLocation>
        <location evidence="1 7">Cell membrane</location>
        <topology evidence="1 7">Multi-pass membrane protein</topology>
    </subcellularLocation>
</comment>
<feature type="transmembrane region" description="Helical" evidence="7">
    <location>
        <begin position="283"/>
        <end position="308"/>
    </location>
</feature>
<dbReference type="InterPro" id="IPR035906">
    <property type="entry name" value="MetI-like_sf"/>
</dbReference>
<dbReference type="PROSITE" id="PS50928">
    <property type="entry name" value="ABC_TM1"/>
    <property type="match status" value="1"/>
</dbReference>
<keyword evidence="3" id="KW-1003">Cell membrane</keyword>
<evidence type="ECO:0000313" key="9">
    <source>
        <dbReference type="EMBL" id="MYC94271.1"/>
    </source>
</evidence>
<evidence type="ECO:0000256" key="2">
    <source>
        <dbReference type="ARBA" id="ARBA00022448"/>
    </source>
</evidence>
<dbReference type="EMBL" id="VXMH01000023">
    <property type="protein sequence ID" value="MYC94271.1"/>
    <property type="molecule type" value="Genomic_DNA"/>
</dbReference>
<dbReference type="Pfam" id="PF00528">
    <property type="entry name" value="BPD_transp_1"/>
    <property type="match status" value="1"/>
</dbReference>
<dbReference type="AlphaFoldDB" id="A0A6B1D390"/>
<dbReference type="PANTHER" id="PTHR43163">
    <property type="entry name" value="DIPEPTIDE TRANSPORT SYSTEM PERMEASE PROTEIN DPPB-RELATED"/>
    <property type="match status" value="1"/>
</dbReference>
<evidence type="ECO:0000259" key="8">
    <source>
        <dbReference type="PROSITE" id="PS50928"/>
    </source>
</evidence>
<comment type="similarity">
    <text evidence="7">Belongs to the binding-protein-dependent transport system permease family.</text>
</comment>
<name>A0A6B1D390_9CHLR</name>
<dbReference type="InterPro" id="IPR045621">
    <property type="entry name" value="BPD_transp_1_N"/>
</dbReference>
<evidence type="ECO:0000256" key="7">
    <source>
        <dbReference type="RuleBase" id="RU363032"/>
    </source>
</evidence>
<evidence type="ECO:0000256" key="4">
    <source>
        <dbReference type="ARBA" id="ARBA00022692"/>
    </source>
</evidence>
<feature type="transmembrane region" description="Helical" evidence="7">
    <location>
        <begin position="144"/>
        <end position="165"/>
    </location>
</feature>
<dbReference type="GO" id="GO:0005886">
    <property type="term" value="C:plasma membrane"/>
    <property type="evidence" value="ECO:0007669"/>
    <property type="project" value="UniProtKB-SubCell"/>
</dbReference>
<feature type="transmembrane region" description="Helical" evidence="7">
    <location>
        <begin position="100"/>
        <end position="124"/>
    </location>
</feature>
<evidence type="ECO:0000256" key="5">
    <source>
        <dbReference type="ARBA" id="ARBA00022989"/>
    </source>
</evidence>
<dbReference type="Pfam" id="PF19300">
    <property type="entry name" value="BPD_transp_1_N"/>
    <property type="match status" value="1"/>
</dbReference>
<sequence length="315" mass="35271">MTRYISMRVLIIIPTLFLTLMIVFLLGYLGPIDPVDIKRAQWAQQGVFMSEEQLAEERRSLGLDKPFFVQFGAYLGNLLQGKFGYSYIDSAPIWPRIKKALPVSGALALGAMLIMVFIGIPLGIIAARFHNTRLDYAIVGGSLFVWSIPTYVLVPVTLMTFVLWLDLMNVPRGWKGVWHASFVLGAAIISLRTLANVIRQTRGGILEVLQNDYVRTARAKGLTEFLVMARHVARNALIPVVTSLGLMVDDFMWQSVFLEVAFNFPGLGRLFQQGLTSRDFDMIYGVALFTAGMTMLLNLIVDLVYPLLDPRVAYD</sequence>
<dbReference type="SUPFAM" id="SSF161098">
    <property type="entry name" value="MetI-like"/>
    <property type="match status" value="1"/>
</dbReference>
<dbReference type="PANTHER" id="PTHR43163:SF6">
    <property type="entry name" value="DIPEPTIDE TRANSPORT SYSTEM PERMEASE PROTEIN DPPB-RELATED"/>
    <property type="match status" value="1"/>
</dbReference>
<feature type="transmembrane region" description="Helical" evidence="7">
    <location>
        <begin position="9"/>
        <end position="29"/>
    </location>
</feature>
<keyword evidence="2 7" id="KW-0813">Transport</keyword>
<dbReference type="InterPro" id="IPR000515">
    <property type="entry name" value="MetI-like"/>
</dbReference>
<dbReference type="Gene3D" id="1.10.3720.10">
    <property type="entry name" value="MetI-like"/>
    <property type="match status" value="1"/>
</dbReference>
<keyword evidence="4 7" id="KW-0812">Transmembrane</keyword>
<keyword evidence="5 7" id="KW-1133">Transmembrane helix</keyword>
<reference evidence="9" key="1">
    <citation type="submission" date="2019-09" db="EMBL/GenBank/DDBJ databases">
        <title>Characterisation of the sponge microbiome using genome-centric metagenomics.</title>
        <authorList>
            <person name="Engelberts J.P."/>
            <person name="Robbins S.J."/>
            <person name="De Goeij J.M."/>
            <person name="Aranda M."/>
            <person name="Bell S.C."/>
            <person name="Webster N.S."/>
        </authorList>
    </citation>
    <scope>NUCLEOTIDE SEQUENCE</scope>
    <source>
        <strain evidence="9">SB0661_bin_32</strain>
    </source>
</reference>
<accession>A0A6B1D390</accession>
<evidence type="ECO:0000256" key="6">
    <source>
        <dbReference type="ARBA" id="ARBA00023136"/>
    </source>
</evidence>
<evidence type="ECO:0000256" key="3">
    <source>
        <dbReference type="ARBA" id="ARBA00022475"/>
    </source>
</evidence>
<evidence type="ECO:0000256" key="1">
    <source>
        <dbReference type="ARBA" id="ARBA00004651"/>
    </source>
</evidence>
<gene>
    <name evidence="9" type="ORF">F4X14_04810</name>
</gene>
<feature type="domain" description="ABC transmembrane type-1" evidence="8">
    <location>
        <begin position="101"/>
        <end position="305"/>
    </location>
</feature>
<comment type="caution">
    <text evidence="9">The sequence shown here is derived from an EMBL/GenBank/DDBJ whole genome shotgun (WGS) entry which is preliminary data.</text>
</comment>
<dbReference type="CDD" id="cd06261">
    <property type="entry name" value="TM_PBP2"/>
    <property type="match status" value="1"/>
</dbReference>